<accession>A0AAD1UHT4</accession>
<evidence type="ECO:0000313" key="2">
    <source>
        <dbReference type="EMBL" id="CAI2369666.1"/>
    </source>
</evidence>
<proteinExistence type="predicted"/>
<evidence type="ECO:0000256" key="1">
    <source>
        <dbReference type="SAM" id="MobiDB-lite"/>
    </source>
</evidence>
<sequence length="87" mass="9964">MGCCLKKSKKNEAPIAEIDNNNQDEENKNHNETPVPLNAEQAVKKLTPYDEVNSINDYNKERRVHPNQNILDKIEAFSTPPKNQSIF</sequence>
<organism evidence="2 3">
    <name type="scientific">Euplotes crassus</name>
    <dbReference type="NCBI Taxonomy" id="5936"/>
    <lineage>
        <taxon>Eukaryota</taxon>
        <taxon>Sar</taxon>
        <taxon>Alveolata</taxon>
        <taxon>Ciliophora</taxon>
        <taxon>Intramacronucleata</taxon>
        <taxon>Spirotrichea</taxon>
        <taxon>Hypotrichia</taxon>
        <taxon>Euplotida</taxon>
        <taxon>Euplotidae</taxon>
        <taxon>Moneuplotes</taxon>
    </lineage>
</organism>
<keyword evidence="3" id="KW-1185">Reference proteome</keyword>
<dbReference type="EMBL" id="CAMPGE010010818">
    <property type="protein sequence ID" value="CAI2369666.1"/>
    <property type="molecule type" value="Genomic_DNA"/>
</dbReference>
<protein>
    <submittedName>
        <fullName evidence="2">Uncharacterized protein</fullName>
    </submittedName>
</protein>
<dbReference type="Proteomes" id="UP001295684">
    <property type="component" value="Unassembled WGS sequence"/>
</dbReference>
<dbReference type="AlphaFoldDB" id="A0AAD1UHT4"/>
<name>A0AAD1UHT4_EUPCR</name>
<evidence type="ECO:0000313" key="3">
    <source>
        <dbReference type="Proteomes" id="UP001295684"/>
    </source>
</evidence>
<feature type="region of interest" description="Disordered" evidence="1">
    <location>
        <begin position="1"/>
        <end position="36"/>
    </location>
</feature>
<gene>
    <name evidence="2" type="ORF">ECRASSUSDP1_LOCUS10969</name>
</gene>
<reference evidence="2" key="1">
    <citation type="submission" date="2023-07" db="EMBL/GenBank/DDBJ databases">
        <authorList>
            <consortium name="AG Swart"/>
            <person name="Singh M."/>
            <person name="Singh A."/>
            <person name="Seah K."/>
            <person name="Emmerich C."/>
        </authorList>
    </citation>
    <scope>NUCLEOTIDE SEQUENCE</scope>
    <source>
        <strain evidence="2">DP1</strain>
    </source>
</reference>
<comment type="caution">
    <text evidence="2">The sequence shown here is derived from an EMBL/GenBank/DDBJ whole genome shotgun (WGS) entry which is preliminary data.</text>
</comment>